<keyword evidence="5" id="KW-1133">Transmembrane helix</keyword>
<dbReference type="PROSITE" id="PS50125">
    <property type="entry name" value="GUANYLATE_CYCLASE_2"/>
    <property type="match status" value="1"/>
</dbReference>
<dbReference type="GO" id="GO:0004383">
    <property type="term" value="F:guanylate cyclase activity"/>
    <property type="evidence" value="ECO:0007669"/>
    <property type="project" value="UniProtKB-EC"/>
</dbReference>
<evidence type="ECO:0000256" key="9">
    <source>
        <dbReference type="SAM" id="MobiDB-lite"/>
    </source>
</evidence>
<dbReference type="PANTHER" id="PTHR11920">
    <property type="entry name" value="GUANYLYL CYCLASE"/>
    <property type="match status" value="1"/>
</dbReference>
<dbReference type="SMART" id="SM00044">
    <property type="entry name" value="CYCc"/>
    <property type="match status" value="1"/>
</dbReference>
<comment type="subcellular location">
    <subcellularLocation>
        <location evidence="1">Membrane</location>
        <topology evidence="1">Single-pass membrane protein</topology>
    </subcellularLocation>
</comment>
<dbReference type="Gene3D" id="6.10.250.780">
    <property type="match status" value="1"/>
</dbReference>
<dbReference type="GO" id="GO:0005524">
    <property type="term" value="F:ATP binding"/>
    <property type="evidence" value="ECO:0007669"/>
    <property type="project" value="InterPro"/>
</dbReference>
<evidence type="ECO:0000259" key="10">
    <source>
        <dbReference type="PROSITE" id="PS50011"/>
    </source>
</evidence>
<dbReference type="EMBL" id="FN655071">
    <property type="protein sequence ID" value="CBY37845.1"/>
    <property type="molecule type" value="Genomic_DNA"/>
</dbReference>
<dbReference type="CDD" id="cd07302">
    <property type="entry name" value="CHD"/>
    <property type="match status" value="1"/>
</dbReference>
<protein>
    <recommendedName>
        <fullName evidence="2">guanylate cyclase</fullName>
        <ecNumber evidence="2">4.6.1.2</ecNumber>
    </recommendedName>
</protein>
<dbReference type="InterPro" id="IPR011009">
    <property type="entry name" value="Kinase-like_dom_sf"/>
</dbReference>
<sequence length="671" mass="76426">MENLSKSLNARITDELRHLVQLQHNHIAKIYGVYSCTVDSEVRSSLVTEFGTKGSLKDLLEDKDTSKFNLTWEMKRCLMLDVIQGLSAIHRESALGFHGNLKSQNCIVDGRLTVKLTDFALASLLDPIRQARREQKFKKEEEKTDEFYKELLWMAPEKLKLECPELKREQSADMYSFGIICQEIMYRKGLFWLGPDSEDPENVDFVSPQNIIKRMFRKNTTKSESQPFLDDIESCWIKNPDERLKKSDSEQIIKGLVSKMQASSLVDSLMDRMEDYSCHLEDLVEERTIQYKKEKERADDLLYRMLPKCVADDMKNGRPIKPRQFDNATVFFSDIVNFAQITKCLESRPKEIVSMLDQLYTLFDSITERFKDIYKVETIGADYMVVSGLPEPLENPPPGYYAGEIAKFSLELMKNVKVELNKMDPDSDDVLWLKNLRIGFHSGSLVAGVVGQKMPRYCLFGDTVNTASRMKSNGKELKIHVSSEAYAELVQTNMFLLESRGKVHLKGKPRRGEMDCYWLQEQLKTESYAGEYPQSSIMKLPVGGARKHARKQDRNTITEVSSSKRTSGSAINSYGRQSGQTANNSRNNTGRSNFIETDDDVFETGKRRKTMPSVCFGESPQIIEIGDTTGKNFLGGLEAEQAPSFLTAKISASSKQSSGYYLGLKQSYRTN</sequence>
<feature type="domain" description="Guanylate cyclase" evidence="11">
    <location>
        <begin position="329"/>
        <end position="471"/>
    </location>
</feature>
<dbReference type="AlphaFoldDB" id="E4X023"/>
<evidence type="ECO:0000313" key="13">
    <source>
        <dbReference type="EMBL" id="CBY37845.1"/>
    </source>
</evidence>
<evidence type="ECO:0000256" key="5">
    <source>
        <dbReference type="ARBA" id="ARBA00022989"/>
    </source>
</evidence>
<keyword evidence="4" id="KW-0547">Nucleotide-binding</keyword>
<evidence type="ECO:0000256" key="1">
    <source>
        <dbReference type="ARBA" id="ARBA00004167"/>
    </source>
</evidence>
<keyword evidence="8" id="KW-0141">cGMP biosynthesis</keyword>
<evidence type="ECO:0000256" key="8">
    <source>
        <dbReference type="ARBA" id="ARBA00023293"/>
    </source>
</evidence>
<dbReference type="InterPro" id="IPR029787">
    <property type="entry name" value="Nucleotide_cyclase"/>
</dbReference>
<keyword evidence="3" id="KW-0812">Transmembrane</keyword>
<dbReference type="InterPro" id="IPR050401">
    <property type="entry name" value="Cyclic_nucleotide_synthase"/>
</dbReference>
<evidence type="ECO:0000256" key="2">
    <source>
        <dbReference type="ARBA" id="ARBA00012202"/>
    </source>
</evidence>
<organism evidence="12 14">
    <name type="scientific">Oikopleura dioica</name>
    <name type="common">Tunicate</name>
    <dbReference type="NCBI Taxonomy" id="34765"/>
    <lineage>
        <taxon>Eukaryota</taxon>
        <taxon>Metazoa</taxon>
        <taxon>Chordata</taxon>
        <taxon>Tunicata</taxon>
        <taxon>Appendicularia</taxon>
        <taxon>Copelata</taxon>
        <taxon>Oikopleuridae</taxon>
        <taxon>Oikopleura</taxon>
    </lineage>
</organism>
<dbReference type="EC" id="4.6.1.2" evidence="2"/>
<reference evidence="12 14" key="1">
    <citation type="journal article" date="2010" name="Science">
        <title>Plasticity of animal genome architecture unmasked by rapid evolution of a pelagic tunicate.</title>
        <authorList>
            <person name="Denoeud F."/>
            <person name="Henriet S."/>
            <person name="Mungpakdee S."/>
            <person name="Aury J.M."/>
            <person name="Da Silva C."/>
            <person name="Brinkmann H."/>
            <person name="Mikhaleva J."/>
            <person name="Olsen L.C."/>
            <person name="Jubin C."/>
            <person name="Canestro C."/>
            <person name="Bouquet J.M."/>
            <person name="Danks G."/>
            <person name="Poulain J."/>
            <person name="Campsteijn C."/>
            <person name="Adamski M."/>
            <person name="Cross I."/>
            <person name="Yadetie F."/>
            <person name="Muffato M."/>
            <person name="Louis A."/>
            <person name="Butcher S."/>
            <person name="Tsagkogeorga G."/>
            <person name="Konrad A."/>
            <person name="Singh S."/>
            <person name="Jensen M.F."/>
            <person name="Cong E.H."/>
            <person name="Eikeseth-Otteraa H."/>
            <person name="Noel B."/>
            <person name="Anthouard V."/>
            <person name="Porcel B.M."/>
            <person name="Kachouri-Lafond R."/>
            <person name="Nishino A."/>
            <person name="Ugolini M."/>
            <person name="Chourrout P."/>
            <person name="Nishida H."/>
            <person name="Aasland R."/>
            <person name="Huzurbazar S."/>
            <person name="Westhof E."/>
            <person name="Delsuc F."/>
            <person name="Lehrach H."/>
            <person name="Reinhardt R."/>
            <person name="Weissenbach J."/>
            <person name="Roy S.W."/>
            <person name="Artiguenave F."/>
            <person name="Postlethwait J.H."/>
            <person name="Manak J.R."/>
            <person name="Thompson E.M."/>
            <person name="Jaillon O."/>
            <person name="Du Pasquier L."/>
            <person name="Boudinot P."/>
            <person name="Liberles D.A."/>
            <person name="Volff J.N."/>
            <person name="Philippe H."/>
            <person name="Lenhard B."/>
            <person name="Roest Crollius H."/>
            <person name="Wincker P."/>
            <person name="Chourrout D."/>
        </authorList>
    </citation>
    <scope>NUCLEOTIDE SEQUENCE [LARGE SCALE GENOMIC DNA]</scope>
</reference>
<dbReference type="InterPro" id="IPR001054">
    <property type="entry name" value="A/G_cyclase"/>
</dbReference>
<dbReference type="EMBL" id="FN653020">
    <property type="protein sequence ID" value="CBY23121.1"/>
    <property type="molecule type" value="Genomic_DNA"/>
</dbReference>
<name>E4X023_OIKDI</name>
<accession>E4X023</accession>
<evidence type="ECO:0000256" key="4">
    <source>
        <dbReference type="ARBA" id="ARBA00022741"/>
    </source>
</evidence>
<evidence type="ECO:0000313" key="12">
    <source>
        <dbReference type="EMBL" id="CBY23121.1"/>
    </source>
</evidence>
<keyword evidence="6" id="KW-0472">Membrane</keyword>
<dbReference type="FunFam" id="3.30.70.1230:FF:000030">
    <property type="entry name" value="Si:ch211-215j19.12"/>
    <property type="match status" value="1"/>
</dbReference>
<feature type="compositionally biased region" description="Polar residues" evidence="9">
    <location>
        <begin position="555"/>
        <end position="595"/>
    </location>
</feature>
<evidence type="ECO:0000256" key="3">
    <source>
        <dbReference type="ARBA" id="ARBA00022692"/>
    </source>
</evidence>
<dbReference type="GO" id="GO:0004016">
    <property type="term" value="F:adenylate cyclase activity"/>
    <property type="evidence" value="ECO:0007669"/>
    <property type="project" value="TreeGrafter"/>
</dbReference>
<dbReference type="SUPFAM" id="SSF55073">
    <property type="entry name" value="Nucleotide cyclase"/>
    <property type="match status" value="1"/>
</dbReference>
<dbReference type="GO" id="GO:0005886">
    <property type="term" value="C:plasma membrane"/>
    <property type="evidence" value="ECO:0007669"/>
    <property type="project" value="TreeGrafter"/>
</dbReference>
<dbReference type="Proteomes" id="UP000011014">
    <property type="component" value="Unassembled WGS sequence"/>
</dbReference>
<dbReference type="GO" id="GO:0001653">
    <property type="term" value="F:peptide receptor activity"/>
    <property type="evidence" value="ECO:0007669"/>
    <property type="project" value="TreeGrafter"/>
</dbReference>
<evidence type="ECO:0000313" key="14">
    <source>
        <dbReference type="Proteomes" id="UP000001307"/>
    </source>
</evidence>
<evidence type="ECO:0000256" key="7">
    <source>
        <dbReference type="ARBA" id="ARBA00023239"/>
    </source>
</evidence>
<dbReference type="OrthoDB" id="60033at2759"/>
<gene>
    <name evidence="12" type="ORF">GSOID_T00015049001</name>
    <name evidence="13" type="ORF">GSOID_T00031332001</name>
</gene>
<feature type="region of interest" description="Disordered" evidence="9">
    <location>
        <begin position="540"/>
        <end position="596"/>
    </location>
</feature>
<proteinExistence type="predicted"/>
<dbReference type="SUPFAM" id="SSF56112">
    <property type="entry name" value="Protein kinase-like (PK-like)"/>
    <property type="match status" value="1"/>
</dbReference>
<dbReference type="Pfam" id="PF00211">
    <property type="entry name" value="Guanylate_cyc"/>
    <property type="match status" value="1"/>
</dbReference>
<dbReference type="Gene3D" id="1.10.510.10">
    <property type="entry name" value="Transferase(Phosphotransferase) domain 1"/>
    <property type="match status" value="1"/>
</dbReference>
<dbReference type="Pfam" id="PF00069">
    <property type="entry name" value="Pkinase"/>
    <property type="match status" value="1"/>
</dbReference>
<feature type="domain" description="Protein kinase" evidence="10">
    <location>
        <begin position="1"/>
        <end position="257"/>
    </location>
</feature>
<dbReference type="PROSITE" id="PS50011">
    <property type="entry name" value="PROTEIN_KINASE_DOM"/>
    <property type="match status" value="1"/>
</dbReference>
<dbReference type="GO" id="GO:0007168">
    <property type="term" value="P:receptor guanylyl cyclase signaling pathway"/>
    <property type="evidence" value="ECO:0007669"/>
    <property type="project" value="TreeGrafter"/>
</dbReference>
<keyword evidence="14" id="KW-1185">Reference proteome</keyword>
<dbReference type="GO" id="GO:0004672">
    <property type="term" value="F:protein kinase activity"/>
    <property type="evidence" value="ECO:0007669"/>
    <property type="project" value="InterPro"/>
</dbReference>
<evidence type="ECO:0000256" key="6">
    <source>
        <dbReference type="ARBA" id="ARBA00023136"/>
    </source>
</evidence>
<dbReference type="PANTHER" id="PTHR11920:SF501">
    <property type="entry name" value="GUANYLATE CYCLASE 32E"/>
    <property type="match status" value="1"/>
</dbReference>
<dbReference type="InterPro" id="IPR000719">
    <property type="entry name" value="Prot_kinase_dom"/>
</dbReference>
<dbReference type="Proteomes" id="UP000001307">
    <property type="component" value="Unassembled WGS sequence"/>
</dbReference>
<dbReference type="Gene3D" id="3.30.70.1230">
    <property type="entry name" value="Nucleotide cyclase"/>
    <property type="match status" value="1"/>
</dbReference>
<evidence type="ECO:0000259" key="11">
    <source>
        <dbReference type="PROSITE" id="PS50125"/>
    </source>
</evidence>
<keyword evidence="7" id="KW-0456">Lyase</keyword>
<dbReference type="GO" id="GO:0035556">
    <property type="term" value="P:intracellular signal transduction"/>
    <property type="evidence" value="ECO:0007669"/>
    <property type="project" value="InterPro"/>
</dbReference>